<dbReference type="InterPro" id="IPR036291">
    <property type="entry name" value="NAD(P)-bd_dom_sf"/>
</dbReference>
<proteinExistence type="predicted"/>
<gene>
    <name evidence="6" type="primary">LOC116202057</name>
    <name evidence="4" type="ORF">CDL15_Pgr024128</name>
</gene>
<reference evidence="4" key="1">
    <citation type="submission" date="2017-06" db="EMBL/GenBank/DDBJ databases">
        <title>The pomegranate genome and the genomics of punicalagin biosynthesis.</title>
        <authorList>
            <person name="Xu C."/>
        </authorList>
    </citation>
    <scope>NUCLEOTIDE SEQUENCE [LARGE SCALE GENOMIC DNA]</scope>
    <source>
        <tissue evidence="4">Fresh leaf</tissue>
    </source>
</reference>
<dbReference type="Proteomes" id="UP000515151">
    <property type="component" value="Chromosome 3"/>
</dbReference>
<dbReference type="Proteomes" id="UP000197138">
    <property type="component" value="Unassembled WGS sequence"/>
</dbReference>
<dbReference type="CDD" id="cd05259">
    <property type="entry name" value="PCBER_SDR_a"/>
    <property type="match status" value="1"/>
</dbReference>
<dbReference type="GeneID" id="116202057"/>
<reference evidence="5" key="2">
    <citation type="journal article" date="2020" name="Plant Biotechnol. J.">
        <title>The pomegranate (Punica granatum L.) draft genome dissects genetic divergence between soft- and hard-seeded cultivars.</title>
        <authorList>
            <person name="Luo X."/>
            <person name="Li H."/>
            <person name="Wu Z."/>
            <person name="Yao W."/>
            <person name="Zhao P."/>
            <person name="Cao D."/>
            <person name="Yu H."/>
            <person name="Li K."/>
            <person name="Poudel K."/>
            <person name="Zhao D."/>
            <person name="Zhang F."/>
            <person name="Xia X."/>
            <person name="Chen L."/>
            <person name="Wang Q."/>
            <person name="Jing D."/>
            <person name="Cao S."/>
        </authorList>
    </citation>
    <scope>NUCLEOTIDE SEQUENCE [LARGE SCALE GENOMIC DNA]</scope>
</reference>
<dbReference type="PANTHER" id="PTHR43349">
    <property type="entry name" value="PINORESINOL REDUCTASE-RELATED"/>
    <property type="match status" value="1"/>
</dbReference>
<feature type="domain" description="NmrA-like" evidence="3">
    <location>
        <begin position="11"/>
        <end position="311"/>
    </location>
</feature>
<sequence length="346" mass="38321">MTLPTPANNTKGRLLIVGATGLIGCYLAEASIDSGHPTYILVRPGSGFSPCKANTIKFLQEKGAIVIRGLVNDKELMEKILKEHKIEIVISAVGGESILDQLALVEAMKAVGTIKRFLPSEFGHDVDRANPVEPGLRMYQEKRRIRRMIEEYKLPYTYICCNSIASWPYYDNNHPSEVVPPLDQFQIYGDGSVKAYFVAGSDIGKFTMKAVDDVRTLNMSIHFRPACNFYNMNELASLWESKIGRTLPRITVSEDDLLGAAAENVIPQSVVASFTHDIFIKGCQIDFLIDGPNEAEVSTLYPDESFRTLDECFDEFVVKIKKTVDNEGIKAPNAMVEPIAITATCG</sequence>
<dbReference type="PANTHER" id="PTHR43349:SF16">
    <property type="entry name" value="LEUCANTHOCYANIDIN REDUCTASE"/>
    <property type="match status" value="1"/>
</dbReference>
<dbReference type="Pfam" id="PF05368">
    <property type="entry name" value="NmrA"/>
    <property type="match status" value="1"/>
</dbReference>
<protein>
    <submittedName>
        <fullName evidence="6">Leucoanthocyanidin reductase-like</fullName>
    </submittedName>
</protein>
<dbReference type="AlphaFoldDB" id="A0A218XX24"/>
<dbReference type="InterPro" id="IPR050608">
    <property type="entry name" value="NmrA-type/Isoflavone_red_sf"/>
</dbReference>
<evidence type="ECO:0000313" key="4">
    <source>
        <dbReference type="EMBL" id="OWM89380.1"/>
    </source>
</evidence>
<organism evidence="4">
    <name type="scientific">Punica granatum</name>
    <name type="common">Pomegranate</name>
    <dbReference type="NCBI Taxonomy" id="22663"/>
    <lineage>
        <taxon>Eukaryota</taxon>
        <taxon>Viridiplantae</taxon>
        <taxon>Streptophyta</taxon>
        <taxon>Embryophyta</taxon>
        <taxon>Tracheophyta</taxon>
        <taxon>Spermatophyta</taxon>
        <taxon>Magnoliopsida</taxon>
        <taxon>eudicotyledons</taxon>
        <taxon>Gunneridae</taxon>
        <taxon>Pentapetalae</taxon>
        <taxon>rosids</taxon>
        <taxon>malvids</taxon>
        <taxon>Myrtales</taxon>
        <taxon>Lythraceae</taxon>
        <taxon>Punica</taxon>
    </lineage>
</organism>
<evidence type="ECO:0000313" key="5">
    <source>
        <dbReference type="Proteomes" id="UP000515151"/>
    </source>
</evidence>
<evidence type="ECO:0000256" key="2">
    <source>
        <dbReference type="ARBA" id="ARBA00023002"/>
    </source>
</evidence>
<dbReference type="Gene3D" id="3.40.50.720">
    <property type="entry name" value="NAD(P)-binding Rossmann-like Domain"/>
    <property type="match status" value="1"/>
</dbReference>
<dbReference type="EMBL" id="MTKT01000666">
    <property type="protein sequence ID" value="OWM89380.1"/>
    <property type="molecule type" value="Genomic_DNA"/>
</dbReference>
<evidence type="ECO:0000313" key="6">
    <source>
        <dbReference type="RefSeq" id="XP_031389429.1"/>
    </source>
</evidence>
<dbReference type="InterPro" id="IPR008030">
    <property type="entry name" value="NmrA-like"/>
</dbReference>
<keyword evidence="2" id="KW-0560">Oxidoreductase</keyword>
<name>A0A218XX24_PUNGR</name>
<reference evidence="6" key="3">
    <citation type="submission" date="2025-04" db="UniProtKB">
        <authorList>
            <consortium name="RefSeq"/>
        </authorList>
    </citation>
    <scope>IDENTIFICATION</scope>
    <source>
        <tissue evidence="6">Leaf</tissue>
    </source>
</reference>
<dbReference type="InterPro" id="IPR045312">
    <property type="entry name" value="PCBER-like"/>
</dbReference>
<dbReference type="SUPFAM" id="SSF51735">
    <property type="entry name" value="NAD(P)-binding Rossmann-fold domains"/>
    <property type="match status" value="1"/>
</dbReference>
<evidence type="ECO:0000259" key="3">
    <source>
        <dbReference type="Pfam" id="PF05368"/>
    </source>
</evidence>
<dbReference type="OrthoDB" id="419598at2759"/>
<keyword evidence="5" id="KW-1185">Reference proteome</keyword>
<dbReference type="GO" id="GO:0016491">
    <property type="term" value="F:oxidoreductase activity"/>
    <property type="evidence" value="ECO:0007669"/>
    <property type="project" value="UniProtKB-KW"/>
</dbReference>
<accession>A0A218XX24</accession>
<evidence type="ECO:0000256" key="1">
    <source>
        <dbReference type="ARBA" id="ARBA00022857"/>
    </source>
</evidence>
<keyword evidence="1" id="KW-0521">NADP</keyword>
<dbReference type="Gene3D" id="3.90.25.10">
    <property type="entry name" value="UDP-galactose 4-epimerase, domain 1"/>
    <property type="match status" value="1"/>
</dbReference>
<dbReference type="RefSeq" id="XP_031389429.1">
    <property type="nucleotide sequence ID" value="XM_031533569.1"/>
</dbReference>